<keyword evidence="11" id="KW-1185">Reference proteome</keyword>
<dbReference type="FunFam" id="3.40.190.10:FF:000052">
    <property type="entry name" value="Amino acid ABC transporter substrate-binding protein"/>
    <property type="match status" value="1"/>
</dbReference>
<comment type="caution">
    <text evidence="10">The sequence shown here is derived from an EMBL/GenBank/DDBJ whole genome shotgun (WGS) entry which is preliminary data.</text>
</comment>
<dbReference type="SMART" id="SM00062">
    <property type="entry name" value="PBPb"/>
    <property type="match status" value="1"/>
</dbReference>
<gene>
    <name evidence="10" type="ORF">GEV47_16615</name>
</gene>
<dbReference type="Pfam" id="PF00497">
    <property type="entry name" value="SBP_bac_3"/>
    <property type="match status" value="1"/>
</dbReference>
<dbReference type="SUPFAM" id="SSF53850">
    <property type="entry name" value="Periplasmic binding protein-like II"/>
    <property type="match status" value="1"/>
</dbReference>
<name>A0A843YYG7_9BURK</name>
<keyword evidence="5" id="KW-0574">Periplasm</keyword>
<dbReference type="PANTHER" id="PTHR30085">
    <property type="entry name" value="AMINO ACID ABC TRANSPORTER PERMEASE"/>
    <property type="match status" value="1"/>
</dbReference>
<dbReference type="GO" id="GO:0030288">
    <property type="term" value="C:outer membrane-bounded periplasmic space"/>
    <property type="evidence" value="ECO:0007669"/>
    <property type="project" value="TreeGrafter"/>
</dbReference>
<comment type="subcellular location">
    <subcellularLocation>
        <location evidence="1">Periplasm</location>
    </subcellularLocation>
</comment>
<dbReference type="GO" id="GO:0006865">
    <property type="term" value="P:amino acid transport"/>
    <property type="evidence" value="ECO:0007669"/>
    <property type="project" value="UniProtKB-KW"/>
</dbReference>
<keyword evidence="3" id="KW-0813">Transport</keyword>
<dbReference type="InterPro" id="IPR001638">
    <property type="entry name" value="Solute-binding_3/MltF_N"/>
</dbReference>
<evidence type="ECO:0000256" key="7">
    <source>
        <dbReference type="SAM" id="MobiDB-lite"/>
    </source>
</evidence>
<evidence type="ECO:0000313" key="10">
    <source>
        <dbReference type="EMBL" id="MQR02301.1"/>
    </source>
</evidence>
<reference evidence="10 11" key="1">
    <citation type="submission" date="2019-10" db="EMBL/GenBank/DDBJ databases">
        <title>Glaciimonas soli sp. nov., a psychrophilic bacterium isolated from the forest soil of a high elevation mountain in Taiwan.</title>
        <authorList>
            <person name="Wang L.-T."/>
            <person name="Shieh W.Y."/>
        </authorList>
    </citation>
    <scope>NUCLEOTIDE SEQUENCE [LARGE SCALE GENOMIC DNA]</scope>
    <source>
        <strain evidence="10 11">GS1</strain>
    </source>
</reference>
<accession>A0A843YYG7</accession>
<keyword evidence="6" id="KW-0029">Amino-acid transport</keyword>
<proteinExistence type="inferred from homology"/>
<protein>
    <submittedName>
        <fullName evidence="10">Transporter substrate-binding domain-containing protein</fullName>
    </submittedName>
</protein>
<dbReference type="EMBL" id="WINI01000008">
    <property type="protein sequence ID" value="MQR02301.1"/>
    <property type="molecule type" value="Genomic_DNA"/>
</dbReference>
<dbReference type="CDD" id="cd13688">
    <property type="entry name" value="PBP2_GltI_DEBP"/>
    <property type="match status" value="1"/>
</dbReference>
<evidence type="ECO:0000256" key="8">
    <source>
        <dbReference type="SAM" id="SignalP"/>
    </source>
</evidence>
<evidence type="ECO:0000256" key="1">
    <source>
        <dbReference type="ARBA" id="ARBA00004418"/>
    </source>
</evidence>
<comment type="similarity">
    <text evidence="2">Belongs to the bacterial solute-binding protein 3 family.</text>
</comment>
<evidence type="ECO:0000259" key="9">
    <source>
        <dbReference type="SMART" id="SM00062"/>
    </source>
</evidence>
<feature type="chain" id="PRO_5032565733" evidence="8">
    <location>
        <begin position="25"/>
        <end position="317"/>
    </location>
</feature>
<evidence type="ECO:0000256" key="4">
    <source>
        <dbReference type="ARBA" id="ARBA00022729"/>
    </source>
</evidence>
<feature type="signal peptide" evidence="8">
    <location>
        <begin position="1"/>
        <end position="24"/>
    </location>
</feature>
<dbReference type="Proteomes" id="UP000451565">
    <property type="component" value="Unassembled WGS sequence"/>
</dbReference>
<feature type="domain" description="Solute-binding protein family 3/N-terminal" evidence="9">
    <location>
        <begin position="39"/>
        <end position="271"/>
    </location>
</feature>
<feature type="region of interest" description="Disordered" evidence="7">
    <location>
        <begin position="291"/>
        <end position="317"/>
    </location>
</feature>
<evidence type="ECO:0000256" key="5">
    <source>
        <dbReference type="ARBA" id="ARBA00022764"/>
    </source>
</evidence>
<organism evidence="10 11">
    <name type="scientific">Glaciimonas soli</name>
    <dbReference type="NCBI Taxonomy" id="2590999"/>
    <lineage>
        <taxon>Bacteria</taxon>
        <taxon>Pseudomonadati</taxon>
        <taxon>Pseudomonadota</taxon>
        <taxon>Betaproteobacteria</taxon>
        <taxon>Burkholderiales</taxon>
        <taxon>Oxalobacteraceae</taxon>
        <taxon>Glaciimonas</taxon>
    </lineage>
</organism>
<dbReference type="InterPro" id="IPR051455">
    <property type="entry name" value="Bact_solute-bind_prot3"/>
</dbReference>
<dbReference type="OrthoDB" id="7240770at2"/>
<evidence type="ECO:0000256" key="6">
    <source>
        <dbReference type="ARBA" id="ARBA00022970"/>
    </source>
</evidence>
<sequence>MKASKLIVALLSVGLVSIASSAQAQALTGTLKKIKDTGTITLGVRDSSIPFSYIDDKQNYIGYSIDLCLKAADAVQKQLGLAKLNVKMVPVTSATRIPLITNGTVDLSCDSATNNIERQKQVAFAPTMFVTSNRILAKKSANVKSLADLKGKTVVSTSGTSNLKQLTILNGERNLGMNILAAKDHAEAFLMVETGRATAFVMDDILLSSLAASSRNPNDYFIAPEALSVEPYGIIERKDDPDFKKVVDAALAHVYQSGEVNAIYAKWFLKPVPPKGVNLNVPMSPALKAALAKPTDSGDPAAYAVEPAAQKESNKQK</sequence>
<dbReference type="AlphaFoldDB" id="A0A843YYG7"/>
<dbReference type="RefSeq" id="WP_153235902.1">
    <property type="nucleotide sequence ID" value="NZ_WINI01000008.1"/>
</dbReference>
<evidence type="ECO:0000313" key="11">
    <source>
        <dbReference type="Proteomes" id="UP000451565"/>
    </source>
</evidence>
<evidence type="ECO:0000256" key="2">
    <source>
        <dbReference type="ARBA" id="ARBA00010333"/>
    </source>
</evidence>
<dbReference type="GO" id="GO:0005576">
    <property type="term" value="C:extracellular region"/>
    <property type="evidence" value="ECO:0007669"/>
    <property type="project" value="TreeGrafter"/>
</dbReference>
<dbReference type="Gene3D" id="3.40.190.10">
    <property type="entry name" value="Periplasmic binding protein-like II"/>
    <property type="match status" value="2"/>
</dbReference>
<dbReference type="PANTHER" id="PTHR30085:SF2">
    <property type="entry name" value="GLUTAMATE_ASPARTATE IMPORT SOLUTE-BINDING PROTEIN"/>
    <property type="match status" value="1"/>
</dbReference>
<evidence type="ECO:0000256" key="3">
    <source>
        <dbReference type="ARBA" id="ARBA00022448"/>
    </source>
</evidence>
<keyword evidence="4 8" id="KW-0732">Signal</keyword>